<dbReference type="OrthoDB" id="10548069at2759"/>
<proteinExistence type="predicted"/>
<evidence type="ECO:0000313" key="4">
    <source>
        <dbReference type="Proteomes" id="UP000275846"/>
    </source>
</evidence>
<reference evidence="3 4" key="2">
    <citation type="submission" date="2018-11" db="EMBL/GenBank/DDBJ databases">
        <authorList>
            <consortium name="Pathogen Informatics"/>
        </authorList>
    </citation>
    <scope>NUCLEOTIDE SEQUENCE [LARGE SCALE GENOMIC DNA]</scope>
    <source>
        <strain evidence="3 4">NST_G2</strain>
    </source>
</reference>
<name>A0A183SZ07_SCHSO</name>
<evidence type="ECO:0000313" key="3">
    <source>
        <dbReference type="EMBL" id="VDL95840.1"/>
    </source>
</evidence>
<keyword evidence="4" id="KW-1185">Reference proteome</keyword>
<dbReference type="Proteomes" id="UP000275846">
    <property type="component" value="Unassembled WGS sequence"/>
</dbReference>
<reference evidence="5" key="1">
    <citation type="submission" date="2016-06" db="UniProtKB">
        <authorList>
            <consortium name="WormBaseParasite"/>
        </authorList>
    </citation>
    <scope>IDENTIFICATION</scope>
</reference>
<feature type="compositionally biased region" description="Polar residues" evidence="1">
    <location>
        <begin position="259"/>
        <end position="270"/>
    </location>
</feature>
<keyword evidence="2" id="KW-0732">Signal</keyword>
<evidence type="ECO:0000256" key="1">
    <source>
        <dbReference type="SAM" id="MobiDB-lite"/>
    </source>
</evidence>
<feature type="region of interest" description="Disordered" evidence="1">
    <location>
        <begin position="358"/>
        <end position="389"/>
    </location>
</feature>
<feature type="chain" id="PRO_5043141369" evidence="2">
    <location>
        <begin position="24"/>
        <end position="389"/>
    </location>
</feature>
<dbReference type="AlphaFoldDB" id="A0A183SZ07"/>
<gene>
    <name evidence="3" type="ORF">SSLN_LOCUS9455</name>
</gene>
<feature type="signal peptide" evidence="2">
    <location>
        <begin position="1"/>
        <end position="23"/>
    </location>
</feature>
<evidence type="ECO:0000313" key="5">
    <source>
        <dbReference type="WBParaSite" id="SSLN_0000981501-mRNA-1"/>
    </source>
</evidence>
<dbReference type="WBParaSite" id="SSLN_0000981501-mRNA-1">
    <property type="protein sequence ID" value="SSLN_0000981501-mRNA-1"/>
    <property type="gene ID" value="SSLN_0000981501"/>
</dbReference>
<organism evidence="5">
    <name type="scientific">Schistocephalus solidus</name>
    <name type="common">Tapeworm</name>
    <dbReference type="NCBI Taxonomy" id="70667"/>
    <lineage>
        <taxon>Eukaryota</taxon>
        <taxon>Metazoa</taxon>
        <taxon>Spiralia</taxon>
        <taxon>Lophotrochozoa</taxon>
        <taxon>Platyhelminthes</taxon>
        <taxon>Cestoda</taxon>
        <taxon>Eucestoda</taxon>
        <taxon>Diphyllobothriidea</taxon>
        <taxon>Diphyllobothriidae</taxon>
        <taxon>Schistocephalus</taxon>
    </lineage>
</organism>
<feature type="region of interest" description="Disordered" evidence="1">
    <location>
        <begin position="242"/>
        <end position="296"/>
    </location>
</feature>
<dbReference type="EMBL" id="UYSU01035250">
    <property type="protein sequence ID" value="VDL95840.1"/>
    <property type="molecule type" value="Genomic_DNA"/>
</dbReference>
<accession>A0A183SZ07</accession>
<protein>
    <submittedName>
        <fullName evidence="5">Secretory calcium-binding phosphoprotein 9</fullName>
    </submittedName>
</protein>
<dbReference type="STRING" id="70667.A0A183SZ07"/>
<evidence type="ECO:0000256" key="2">
    <source>
        <dbReference type="SAM" id="SignalP"/>
    </source>
</evidence>
<sequence length="389" mass="38297">MRILDCLLCVLVLVSWENSSVHCFLINPGNRTGPKEQSGTTALPTPVQTTSLKPAAGSASAEANIIFAQNPGSRFEASVSSKAFVSLGGETQSKQIGSHLTNLPNGEVVNTVNDGVTSRSIPMGGGFLPGTGSATDGPVLGGVPLPNPPASGAEPFSPFSPLGSAGTTPAAGLAPRMALPGGAVPDLLPPTPPASIAEPIPPFSPQGSAGTTPAAGVAPRIALPGGFVPDLLLPNTIQTSSVSPNVAGNPTGMNPVPGGQSNLPPLSGNPSAPLPPAGTDVAPNPPSSGGLPGIGTPSLQNLPLTRPSVLPRSGVNILPGTLPTPLPAVVGGLTESQIPARTPNTAVAAPPVIPPSGLGELPQIAPNGGLVTPPSLLAPSPVNVSPRNN</sequence>
<feature type="compositionally biased region" description="Polar residues" evidence="1">
    <location>
        <begin position="242"/>
        <end position="252"/>
    </location>
</feature>